<dbReference type="AlphaFoldDB" id="A0A915U1H0"/>
<organism evidence="1 2">
    <name type="scientific">Desulfolithobacter dissulfuricans</name>
    <dbReference type="NCBI Taxonomy" id="2795293"/>
    <lineage>
        <taxon>Bacteria</taxon>
        <taxon>Pseudomonadati</taxon>
        <taxon>Thermodesulfobacteriota</taxon>
        <taxon>Desulfobulbia</taxon>
        <taxon>Desulfobulbales</taxon>
        <taxon>Desulfobulbaceae</taxon>
        <taxon>Desulfolithobacter</taxon>
    </lineage>
</organism>
<evidence type="ECO:0000313" key="2">
    <source>
        <dbReference type="Proteomes" id="UP001063350"/>
    </source>
</evidence>
<accession>A0A915U1H0</accession>
<dbReference type="KEGG" id="ddu:GF1_20540"/>
<reference evidence="1" key="1">
    <citation type="submission" date="2020-12" db="EMBL/GenBank/DDBJ databases">
        <title>Desulfobium dissulfuricans gen. nov., sp. nov., a novel mesophilic, sulfate-reducing bacterium isolated from a deep-sea hydrothermal vent.</title>
        <authorList>
            <person name="Hashimoto Y."/>
            <person name="Tame A."/>
            <person name="Sawayama S."/>
            <person name="Miyazaki J."/>
            <person name="Takai K."/>
            <person name="Nakagawa S."/>
        </authorList>
    </citation>
    <scope>NUCLEOTIDE SEQUENCE</scope>
    <source>
        <strain evidence="1">GF1</strain>
    </source>
</reference>
<sequence>MVSRGRDNIAGAVLVPVNVHVHEHVNGACCPVLICCATPKALIFPEETTSLRPAQTLMPRSCRSGTVRL</sequence>
<name>A0A915U1H0_9BACT</name>
<proteinExistence type="predicted"/>
<evidence type="ECO:0000313" key="1">
    <source>
        <dbReference type="EMBL" id="BCO09678.1"/>
    </source>
</evidence>
<protein>
    <submittedName>
        <fullName evidence="1">Uncharacterized protein</fullName>
    </submittedName>
</protein>
<dbReference type="Proteomes" id="UP001063350">
    <property type="component" value="Chromosome"/>
</dbReference>
<gene>
    <name evidence="1" type="ORF">GF1_20540</name>
</gene>
<dbReference type="EMBL" id="AP024233">
    <property type="protein sequence ID" value="BCO09678.1"/>
    <property type="molecule type" value="Genomic_DNA"/>
</dbReference>
<keyword evidence="2" id="KW-1185">Reference proteome</keyword>